<dbReference type="Pfam" id="PF00567">
    <property type="entry name" value="TUDOR"/>
    <property type="match status" value="2"/>
</dbReference>
<sequence>MDAKLRYFAMVIGQNLDRNILRDEFSQFGDIAKLYIAKDNSFAKVYLRKLDHLRTASDHLNGRHNWKVHIARDEGHFQNRPDEGVVSCNPSPEYVPNNHDRVSNASVHSNSNFEDLEENCFYSGDYVDVNGRPLEVLSSEFGQLYVSLQDIRQSGFEIYPKETFNELTIPRNVELRNFENFLLNQGRQYALKYKKQFNEQEVLDVFERVTAKILNNDYSSGTNRVVRSGDSMNISISTPNNTSKVSECVNTRPPRSMNNFGFSSAKKIAQEQDQLNGKNQKTEQQLKYANNEFTTGFKNTNANSRQQTEKKSCQNNFKKIDVIQNSTNKREEICEENGLSAGSQTNLFNQTDTVDPETSYVKVFKTHSGFEKVNKQQERTTSQSSSSTLSKAQPILEKVNKQQDNTTSESSTTVMTATHSSLERVEKEQDKTVSEFSATALVKAHIERVRIAPLSIHKIKVSYIDPNDNHVFYGQLSENSGMIDDEIFVKLNSTIDDYSDLTNPTEGTVALAHFEDCWYRAVVLTKISNSKFLVDLFDYGNHEIVASPLKEMPQKLKEIPAQAIRFVLEKPVANTLTLDEDREILVVKHKEDMSHVVELENLMECLNKATSTCNVNSNENLNVSHGSTPKIEPKDFFLKDLPVNNVKLQSDELVLIVNYVGTKLILRNRETSATSKEIYQHIKAIQKQVVVKSPKINQLVLCNKDTLEGLHRAVILNIKDNLAEVEYIDYLGREQLSLNSLQNFDEVLLSFPSAFIQINFPALNSLNEQSEAYLSSLIYEKRKLKTVQSNGNFDFLLTFETPCLCLSKKLQEFLKAPELPVKAMSSEMPSLIAEQDFPVLYENMMEPRVVLGKNEYFCYNCDGDTITLMASTEETMEYLIKLEELQLLDNEPYLPKQQYMCLADYNGSWNRAVALSVLDDVVEVLFVDYGNVEKVKKSNLRRFPKELIKIPILGIMAQFDGITITQEVKNRIKDLIPDNESLLVDIKKIVPDEMAYFIEIPSIYDKLKQEGLI</sequence>
<dbReference type="AlphaFoldDB" id="A0ABD1FBY9"/>
<dbReference type="SUPFAM" id="SSF54928">
    <property type="entry name" value="RNA-binding domain, RBD"/>
    <property type="match status" value="1"/>
</dbReference>
<dbReference type="CDD" id="cd20379">
    <property type="entry name" value="Tudor_dTUD-like"/>
    <property type="match status" value="1"/>
</dbReference>
<organism evidence="4 5">
    <name type="scientific">Hypothenemus hampei</name>
    <name type="common">Coffee berry borer</name>
    <dbReference type="NCBI Taxonomy" id="57062"/>
    <lineage>
        <taxon>Eukaryota</taxon>
        <taxon>Metazoa</taxon>
        <taxon>Ecdysozoa</taxon>
        <taxon>Arthropoda</taxon>
        <taxon>Hexapoda</taxon>
        <taxon>Insecta</taxon>
        <taxon>Pterygota</taxon>
        <taxon>Neoptera</taxon>
        <taxon>Endopterygota</taxon>
        <taxon>Coleoptera</taxon>
        <taxon>Polyphaga</taxon>
        <taxon>Cucujiformia</taxon>
        <taxon>Curculionidae</taxon>
        <taxon>Scolytinae</taxon>
        <taxon>Hypothenemus</taxon>
    </lineage>
</organism>
<evidence type="ECO:0000313" key="5">
    <source>
        <dbReference type="Proteomes" id="UP001566132"/>
    </source>
</evidence>
<dbReference type="SUPFAM" id="SSF63748">
    <property type="entry name" value="Tudor/PWWP/MBT"/>
    <property type="match status" value="3"/>
</dbReference>
<feature type="compositionally biased region" description="Polar residues" evidence="2">
    <location>
        <begin position="230"/>
        <end position="249"/>
    </location>
</feature>
<dbReference type="EMBL" id="JBDJPC010000002">
    <property type="protein sequence ID" value="KAL1514012.1"/>
    <property type="molecule type" value="Genomic_DNA"/>
</dbReference>
<reference evidence="4 5" key="1">
    <citation type="submission" date="2024-05" db="EMBL/GenBank/DDBJ databases">
        <title>Genetic variation in Jamaican populations of the coffee berry borer (Hypothenemus hampei).</title>
        <authorList>
            <person name="Errbii M."/>
            <person name="Myrie A."/>
        </authorList>
    </citation>
    <scope>NUCLEOTIDE SEQUENCE [LARGE SCALE GENOMIC DNA]</scope>
    <source>
        <strain evidence="4">JA-Hopewell-2020-01-JO</strain>
        <tissue evidence="4">Whole body</tissue>
    </source>
</reference>
<name>A0ABD1FBY9_HYPHA</name>
<evidence type="ECO:0000256" key="1">
    <source>
        <dbReference type="SAM" id="Coils"/>
    </source>
</evidence>
<keyword evidence="1" id="KW-0175">Coiled coil</keyword>
<keyword evidence="5" id="KW-1185">Reference proteome</keyword>
<accession>A0ABD1FBY9</accession>
<dbReference type="SMART" id="SM00333">
    <property type="entry name" value="TUDOR"/>
    <property type="match status" value="3"/>
</dbReference>
<proteinExistence type="predicted"/>
<dbReference type="PANTHER" id="PTHR22948:SF29">
    <property type="entry name" value="FI02030P-RELATED"/>
    <property type="match status" value="1"/>
</dbReference>
<dbReference type="Proteomes" id="UP001566132">
    <property type="component" value="Unassembled WGS sequence"/>
</dbReference>
<feature type="coiled-coil region" evidence="1">
    <location>
        <begin position="265"/>
        <end position="292"/>
    </location>
</feature>
<dbReference type="Gene3D" id="2.30.30.140">
    <property type="match status" value="3"/>
</dbReference>
<evidence type="ECO:0000259" key="3">
    <source>
        <dbReference type="PROSITE" id="PS50304"/>
    </source>
</evidence>
<gene>
    <name evidence="4" type="ORF">ABEB36_003341</name>
</gene>
<dbReference type="PANTHER" id="PTHR22948">
    <property type="entry name" value="TUDOR DOMAIN CONTAINING PROTEIN"/>
    <property type="match status" value="1"/>
</dbReference>
<comment type="caution">
    <text evidence="4">The sequence shown here is derived from an EMBL/GenBank/DDBJ whole genome shotgun (WGS) entry which is preliminary data.</text>
</comment>
<feature type="compositionally biased region" description="Polar residues" evidence="2">
    <location>
        <begin position="402"/>
        <end position="420"/>
    </location>
</feature>
<dbReference type="PROSITE" id="PS50304">
    <property type="entry name" value="TUDOR"/>
    <property type="match status" value="1"/>
</dbReference>
<feature type="domain" description="Tudor" evidence="3">
    <location>
        <begin position="894"/>
        <end position="950"/>
    </location>
</feature>
<dbReference type="InterPro" id="IPR035979">
    <property type="entry name" value="RBD_domain_sf"/>
</dbReference>
<protein>
    <recommendedName>
        <fullName evidence="3">Tudor domain-containing protein</fullName>
    </recommendedName>
</protein>
<evidence type="ECO:0000313" key="4">
    <source>
        <dbReference type="EMBL" id="KAL1514012.1"/>
    </source>
</evidence>
<dbReference type="InterPro" id="IPR002999">
    <property type="entry name" value="Tudor"/>
</dbReference>
<dbReference type="InterPro" id="IPR050621">
    <property type="entry name" value="Tudor_domain_containing"/>
</dbReference>
<evidence type="ECO:0000256" key="2">
    <source>
        <dbReference type="SAM" id="MobiDB-lite"/>
    </source>
</evidence>
<feature type="compositionally biased region" description="Low complexity" evidence="2">
    <location>
        <begin position="380"/>
        <end position="390"/>
    </location>
</feature>
<feature type="region of interest" description="Disordered" evidence="2">
    <location>
        <begin position="230"/>
        <end position="256"/>
    </location>
</feature>
<feature type="region of interest" description="Disordered" evidence="2">
    <location>
        <begin position="372"/>
        <end position="429"/>
    </location>
</feature>